<dbReference type="SMART" id="SM00448">
    <property type="entry name" value="REC"/>
    <property type="match status" value="1"/>
</dbReference>
<dbReference type="Gene3D" id="3.30.565.10">
    <property type="entry name" value="Histidine kinase-like ATPase, C-terminal domain"/>
    <property type="match status" value="1"/>
</dbReference>
<feature type="transmembrane region" description="Helical" evidence="5">
    <location>
        <begin position="176"/>
        <end position="197"/>
    </location>
</feature>
<dbReference type="SMART" id="SM00387">
    <property type="entry name" value="HATPase_c"/>
    <property type="match status" value="1"/>
</dbReference>
<comment type="caution">
    <text evidence="10">The sequence shown here is derived from an EMBL/GenBank/DDBJ whole genome shotgun (WGS) entry which is preliminary data.</text>
</comment>
<evidence type="ECO:0000313" key="10">
    <source>
        <dbReference type="EMBL" id="MBP3957781.1"/>
    </source>
</evidence>
<dbReference type="Pfam" id="PF08448">
    <property type="entry name" value="PAS_4"/>
    <property type="match status" value="2"/>
</dbReference>
<dbReference type="Pfam" id="PF02518">
    <property type="entry name" value="HATPase_c"/>
    <property type="match status" value="1"/>
</dbReference>
<dbReference type="InterPro" id="IPR003594">
    <property type="entry name" value="HATPase_dom"/>
</dbReference>
<dbReference type="SMART" id="SM00086">
    <property type="entry name" value="PAC"/>
    <property type="match status" value="2"/>
</dbReference>
<dbReference type="SUPFAM" id="SSF52172">
    <property type="entry name" value="CheY-like"/>
    <property type="match status" value="1"/>
</dbReference>
<keyword evidence="3 4" id="KW-0597">Phosphoprotein</keyword>
<evidence type="ECO:0000259" key="9">
    <source>
        <dbReference type="PROSITE" id="PS50113"/>
    </source>
</evidence>
<evidence type="ECO:0000259" key="6">
    <source>
        <dbReference type="PROSITE" id="PS50109"/>
    </source>
</evidence>
<dbReference type="InterPro" id="IPR001789">
    <property type="entry name" value="Sig_transdc_resp-reg_receiver"/>
</dbReference>
<feature type="domain" description="Response regulatory" evidence="7">
    <location>
        <begin position="752"/>
        <end position="868"/>
    </location>
</feature>
<evidence type="ECO:0000313" key="11">
    <source>
        <dbReference type="Proteomes" id="UP000676565"/>
    </source>
</evidence>
<dbReference type="CDD" id="cd00130">
    <property type="entry name" value="PAS"/>
    <property type="match status" value="2"/>
</dbReference>
<dbReference type="PANTHER" id="PTHR43065">
    <property type="entry name" value="SENSOR HISTIDINE KINASE"/>
    <property type="match status" value="1"/>
</dbReference>
<feature type="domain" description="Histidine kinase" evidence="6">
    <location>
        <begin position="508"/>
        <end position="731"/>
    </location>
</feature>
<dbReference type="InterPro" id="IPR035965">
    <property type="entry name" value="PAS-like_dom_sf"/>
</dbReference>
<dbReference type="CDD" id="cd00082">
    <property type="entry name" value="HisKA"/>
    <property type="match status" value="1"/>
</dbReference>
<dbReference type="InterPro" id="IPR004358">
    <property type="entry name" value="Sig_transdc_His_kin-like_C"/>
</dbReference>
<dbReference type="InterPro" id="IPR001610">
    <property type="entry name" value="PAC"/>
</dbReference>
<feature type="transmembrane region" description="Helical" evidence="5">
    <location>
        <begin position="132"/>
        <end position="153"/>
    </location>
</feature>
<keyword evidence="5" id="KW-1133">Transmembrane helix</keyword>
<evidence type="ECO:0000256" key="5">
    <source>
        <dbReference type="SAM" id="Phobius"/>
    </source>
</evidence>
<dbReference type="InterPro" id="IPR000014">
    <property type="entry name" value="PAS"/>
</dbReference>
<dbReference type="PRINTS" id="PR00344">
    <property type="entry name" value="BCTRLSENSOR"/>
</dbReference>
<feature type="modified residue" description="4-aspartylphosphate" evidence="4">
    <location>
        <position position="803"/>
    </location>
</feature>
<evidence type="ECO:0000259" key="8">
    <source>
        <dbReference type="PROSITE" id="PS50112"/>
    </source>
</evidence>
<dbReference type="Gene3D" id="3.40.50.2300">
    <property type="match status" value="1"/>
</dbReference>
<dbReference type="Proteomes" id="UP000676565">
    <property type="component" value="Unassembled WGS sequence"/>
</dbReference>
<evidence type="ECO:0000256" key="1">
    <source>
        <dbReference type="ARBA" id="ARBA00000085"/>
    </source>
</evidence>
<evidence type="ECO:0000256" key="2">
    <source>
        <dbReference type="ARBA" id="ARBA00012438"/>
    </source>
</evidence>
<gene>
    <name evidence="10" type="ORF">J8F10_21220</name>
</gene>
<dbReference type="Pfam" id="PF00072">
    <property type="entry name" value="Response_reg"/>
    <property type="match status" value="1"/>
</dbReference>
<dbReference type="InterPro" id="IPR036890">
    <property type="entry name" value="HATPase_C_sf"/>
</dbReference>
<dbReference type="SMART" id="SM00388">
    <property type="entry name" value="HisKA"/>
    <property type="match status" value="1"/>
</dbReference>
<dbReference type="NCBIfam" id="TIGR00229">
    <property type="entry name" value="sensory_box"/>
    <property type="match status" value="2"/>
</dbReference>
<dbReference type="EMBL" id="JAGKQQ010000001">
    <property type="protein sequence ID" value="MBP3957781.1"/>
    <property type="molecule type" value="Genomic_DNA"/>
</dbReference>
<dbReference type="InterPro" id="IPR036097">
    <property type="entry name" value="HisK_dim/P_sf"/>
</dbReference>
<dbReference type="PROSITE" id="PS50109">
    <property type="entry name" value="HIS_KIN"/>
    <property type="match status" value="1"/>
</dbReference>
<organism evidence="10 11">
    <name type="scientific">Gemmata palustris</name>
    <dbReference type="NCBI Taxonomy" id="2822762"/>
    <lineage>
        <taxon>Bacteria</taxon>
        <taxon>Pseudomonadati</taxon>
        <taxon>Planctomycetota</taxon>
        <taxon>Planctomycetia</taxon>
        <taxon>Gemmatales</taxon>
        <taxon>Gemmataceae</taxon>
        <taxon>Gemmata</taxon>
    </lineage>
</organism>
<dbReference type="Gene3D" id="1.10.287.130">
    <property type="match status" value="1"/>
</dbReference>
<reference evidence="10 11" key="1">
    <citation type="submission" date="2021-04" db="EMBL/GenBank/DDBJ databases">
        <authorList>
            <person name="Ivanova A."/>
        </authorList>
    </citation>
    <scope>NUCLEOTIDE SEQUENCE [LARGE SCALE GENOMIC DNA]</scope>
    <source>
        <strain evidence="10 11">G18</strain>
    </source>
</reference>
<proteinExistence type="predicted"/>
<dbReference type="EC" id="2.7.13.3" evidence="2"/>
<dbReference type="SUPFAM" id="SSF55874">
    <property type="entry name" value="ATPase domain of HSP90 chaperone/DNA topoisomerase II/histidine kinase"/>
    <property type="match status" value="1"/>
</dbReference>
<accession>A0ABS5BVL6</accession>
<sequence length="871" mass="92883">MKFNTAIGFFALGAALRLSVAGAGRAAAVCALFTALSGLAVGSQFVTGWNLGIDELITRDRFAVPALGPPPGRMAFTTAINFLALGPALIALHRNRGVATAQLVAFVTGLVSVLSLLSYLAGEKSVSAYNPYTSMALPTAFAFVVLATGFLSYRPDSGPVSVLLGDGLGGYLARRLVPGVVGATIGLAWLVLAGTWAGYYQPAFGIVLFAALEVVVLGTVVWATVRVLDWTDLVRRRAERDLQASNELLRSVTEGITDAVFVKDRAGRYLLCNPATARFLGRSADEVLGRDDTALFTPDGAEQVMARDRRVMGTGTPETEEETLTAAGVTRTYLATKVPYRDKDGNVIGLIGISRDVTEVLRVAAERDALLARLQLHIARMPLSYVLFDADFHVTDWNPAAERALGYARAEALGKTPFDLIPPGARERTDALLARIRAGDMAAHAVHENRTRDGRTVTFEWFNTPLTDAGGRFTGLLCLGQDVTHRAVLEEQFRQAQKMEAVGQLAAGVAHDFNNLLTVISGYSLLVLSSLPVLDPNRGPIREIYQAGERAALLTRQLLTFSRKEVVEPTVLDLNAVVDGACKMLKRLIGEDVRLETALTPGLDRVRADAGHLEQVLVNLAVNARDAMPTGGQLTVSTANVDVDAASARVQAEVAPGRYVLLVVSDTGTGMTEEVKARVFEPFFTTKGVGKGTGLGLATVFGIVRRSDGCVTVHSEVGRGTTFQIYLPSVGCAAPADSRSTAPQPLPTGSGTVLVVEDDDQVRGLTRLTLESLGYAVIEAPDGKEALRACKAHPGPIDVLVTDVVMPGLSGRQVAEQLGQIRPEVKVLYVSGYTDDAVVRHGVFQADVAFLQKPFTAASLGAKLREVLSER</sequence>
<dbReference type="InterPro" id="IPR011006">
    <property type="entry name" value="CheY-like_superfamily"/>
</dbReference>
<feature type="domain" description="PAC" evidence="9">
    <location>
        <begin position="317"/>
        <end position="369"/>
    </location>
</feature>
<keyword evidence="5" id="KW-0812">Transmembrane</keyword>
<evidence type="ECO:0000259" key="7">
    <source>
        <dbReference type="PROSITE" id="PS50110"/>
    </source>
</evidence>
<dbReference type="InterPro" id="IPR003661">
    <property type="entry name" value="HisK_dim/P_dom"/>
</dbReference>
<dbReference type="PROSITE" id="PS50110">
    <property type="entry name" value="RESPONSE_REGULATORY"/>
    <property type="match status" value="1"/>
</dbReference>
<comment type="catalytic activity">
    <reaction evidence="1">
        <text>ATP + protein L-histidine = ADP + protein N-phospho-L-histidine.</text>
        <dbReference type="EC" id="2.7.13.3"/>
    </reaction>
</comment>
<dbReference type="InterPro" id="IPR000700">
    <property type="entry name" value="PAS-assoc_C"/>
</dbReference>
<feature type="domain" description="PAS" evidence="8">
    <location>
        <begin position="370"/>
        <end position="440"/>
    </location>
</feature>
<dbReference type="SMART" id="SM00091">
    <property type="entry name" value="PAS"/>
    <property type="match status" value="2"/>
</dbReference>
<dbReference type="SUPFAM" id="SSF47384">
    <property type="entry name" value="Homodimeric domain of signal transducing histidine kinase"/>
    <property type="match status" value="1"/>
</dbReference>
<name>A0ABS5BVL6_9BACT</name>
<evidence type="ECO:0000256" key="3">
    <source>
        <dbReference type="ARBA" id="ARBA00022553"/>
    </source>
</evidence>
<dbReference type="InterPro" id="IPR013656">
    <property type="entry name" value="PAS_4"/>
</dbReference>
<evidence type="ECO:0000256" key="4">
    <source>
        <dbReference type="PROSITE-ProRule" id="PRU00169"/>
    </source>
</evidence>
<keyword evidence="5" id="KW-0472">Membrane</keyword>
<dbReference type="SUPFAM" id="SSF55785">
    <property type="entry name" value="PYP-like sensor domain (PAS domain)"/>
    <property type="match status" value="2"/>
</dbReference>
<feature type="transmembrane region" description="Helical" evidence="5">
    <location>
        <begin position="99"/>
        <end position="120"/>
    </location>
</feature>
<dbReference type="InterPro" id="IPR005467">
    <property type="entry name" value="His_kinase_dom"/>
</dbReference>
<dbReference type="Pfam" id="PF00512">
    <property type="entry name" value="HisKA"/>
    <property type="match status" value="1"/>
</dbReference>
<keyword evidence="11" id="KW-1185">Reference proteome</keyword>
<dbReference type="PROSITE" id="PS50113">
    <property type="entry name" value="PAC"/>
    <property type="match status" value="2"/>
</dbReference>
<protein>
    <recommendedName>
        <fullName evidence="2">histidine kinase</fullName>
        <ecNumber evidence="2">2.7.13.3</ecNumber>
    </recommendedName>
</protein>
<dbReference type="Gene3D" id="3.30.450.20">
    <property type="entry name" value="PAS domain"/>
    <property type="match status" value="2"/>
</dbReference>
<feature type="domain" description="PAS" evidence="8">
    <location>
        <begin position="245"/>
        <end position="315"/>
    </location>
</feature>
<dbReference type="PANTHER" id="PTHR43065:SF42">
    <property type="entry name" value="TWO-COMPONENT SENSOR PPRA"/>
    <property type="match status" value="1"/>
</dbReference>
<feature type="domain" description="PAC" evidence="9">
    <location>
        <begin position="439"/>
        <end position="495"/>
    </location>
</feature>
<dbReference type="PROSITE" id="PS50112">
    <property type="entry name" value="PAS"/>
    <property type="match status" value="2"/>
</dbReference>
<feature type="transmembrane region" description="Helical" evidence="5">
    <location>
        <begin position="203"/>
        <end position="228"/>
    </location>
</feature>